<gene>
    <name evidence="4" type="ORF">WJX75_007084</name>
</gene>
<accession>A0ABR2Z169</accession>
<dbReference type="Gene3D" id="3.30.450.40">
    <property type="match status" value="1"/>
</dbReference>
<feature type="domain" description="GAF" evidence="3">
    <location>
        <begin position="33"/>
        <end position="164"/>
    </location>
</feature>
<feature type="transmembrane region" description="Helical" evidence="2">
    <location>
        <begin position="363"/>
        <end position="384"/>
    </location>
</feature>
<feature type="transmembrane region" description="Helical" evidence="2">
    <location>
        <begin position="338"/>
        <end position="357"/>
    </location>
</feature>
<dbReference type="Proteomes" id="UP001491310">
    <property type="component" value="Unassembled WGS sequence"/>
</dbReference>
<protein>
    <recommendedName>
        <fullName evidence="3">GAF domain-containing protein</fullName>
    </recommendedName>
</protein>
<evidence type="ECO:0000256" key="1">
    <source>
        <dbReference type="ARBA" id="ARBA00023170"/>
    </source>
</evidence>
<comment type="caution">
    <text evidence="4">The sequence shown here is derived from an EMBL/GenBank/DDBJ whole genome shotgun (WGS) entry which is preliminary data.</text>
</comment>
<sequence>MMTSKALIGMTERVVFPCKFSTKRSHVIIIFLKAREQAGACVCHISFSLLSENETQLHYFEIHTAEGRRHGHLGTFPVQNTGSGVAISLKQPVLTSKNGRSGLRRLDWQHLQHTCGAGSCIYLPLKVSDKVLGTLNIASVQPDAFVGLADQLVAFAAVLAPVIGLQRFRRDLVAVDGLLRRILPAHIADSLHELRLPLVSPGMPRQVTDALVAIAADGNASSLPQAALALPILAIPCRPVVPRLFMDFATLLLTVTPLLVLLSRSWTLELAIPVGAFVAALLAVGLRLVRTFILAVNMAWAVPGGPLSCAGLCMDSGAFLLAILTFSGQVPARVHIPLQAACVAVLAAADAAGFALGRTSAQLALLKLAAQLLLGGVLPFLVLLHMEHAAALERVCSISRKKGD</sequence>
<evidence type="ECO:0000313" key="4">
    <source>
        <dbReference type="EMBL" id="KAK9917682.1"/>
    </source>
</evidence>
<reference evidence="4 5" key="1">
    <citation type="journal article" date="2024" name="Nat. Commun.">
        <title>Phylogenomics reveals the evolutionary origins of lichenization in chlorophyte algae.</title>
        <authorList>
            <person name="Puginier C."/>
            <person name="Libourel C."/>
            <person name="Otte J."/>
            <person name="Skaloud P."/>
            <person name="Haon M."/>
            <person name="Grisel S."/>
            <person name="Petersen M."/>
            <person name="Berrin J.G."/>
            <person name="Delaux P.M."/>
            <person name="Dal Grande F."/>
            <person name="Keller J."/>
        </authorList>
    </citation>
    <scope>NUCLEOTIDE SEQUENCE [LARGE SCALE GENOMIC DNA]</scope>
    <source>
        <strain evidence="4 5">SAG 216-7</strain>
    </source>
</reference>
<dbReference type="InterPro" id="IPR003018">
    <property type="entry name" value="GAF"/>
</dbReference>
<dbReference type="EMBL" id="JALJOT010000002">
    <property type="protein sequence ID" value="KAK9917682.1"/>
    <property type="molecule type" value="Genomic_DNA"/>
</dbReference>
<keyword evidence="2" id="KW-0812">Transmembrane</keyword>
<dbReference type="SUPFAM" id="SSF55781">
    <property type="entry name" value="GAF domain-like"/>
    <property type="match status" value="1"/>
</dbReference>
<feature type="transmembrane region" description="Helical" evidence="2">
    <location>
        <begin position="305"/>
        <end position="326"/>
    </location>
</feature>
<name>A0ABR2Z169_9CHLO</name>
<keyword evidence="2" id="KW-1133">Transmembrane helix</keyword>
<keyword evidence="5" id="KW-1185">Reference proteome</keyword>
<evidence type="ECO:0000313" key="5">
    <source>
        <dbReference type="Proteomes" id="UP001491310"/>
    </source>
</evidence>
<keyword evidence="1" id="KW-0675">Receptor</keyword>
<proteinExistence type="predicted"/>
<evidence type="ECO:0000256" key="2">
    <source>
        <dbReference type="SAM" id="Phobius"/>
    </source>
</evidence>
<organism evidence="4 5">
    <name type="scientific">Coccomyxa subellipsoidea</name>
    <dbReference type="NCBI Taxonomy" id="248742"/>
    <lineage>
        <taxon>Eukaryota</taxon>
        <taxon>Viridiplantae</taxon>
        <taxon>Chlorophyta</taxon>
        <taxon>core chlorophytes</taxon>
        <taxon>Trebouxiophyceae</taxon>
        <taxon>Trebouxiophyceae incertae sedis</taxon>
        <taxon>Coccomyxaceae</taxon>
        <taxon>Coccomyxa</taxon>
    </lineage>
</organism>
<keyword evidence="2" id="KW-0472">Membrane</keyword>
<feature type="transmembrane region" description="Helical" evidence="2">
    <location>
        <begin position="270"/>
        <end position="293"/>
    </location>
</feature>
<evidence type="ECO:0000259" key="3">
    <source>
        <dbReference type="Pfam" id="PF01590"/>
    </source>
</evidence>
<dbReference type="Pfam" id="PF01590">
    <property type="entry name" value="GAF"/>
    <property type="match status" value="1"/>
</dbReference>
<dbReference type="InterPro" id="IPR029016">
    <property type="entry name" value="GAF-like_dom_sf"/>
</dbReference>